<reference evidence="1 2" key="1">
    <citation type="journal article" date="2021" name="Elife">
        <title>Chloroplast acquisition without the gene transfer in kleptoplastic sea slugs, Plakobranchus ocellatus.</title>
        <authorList>
            <person name="Maeda T."/>
            <person name="Takahashi S."/>
            <person name="Yoshida T."/>
            <person name="Shimamura S."/>
            <person name="Takaki Y."/>
            <person name="Nagai Y."/>
            <person name="Toyoda A."/>
            <person name="Suzuki Y."/>
            <person name="Arimoto A."/>
            <person name="Ishii H."/>
            <person name="Satoh N."/>
            <person name="Nishiyama T."/>
            <person name="Hasebe M."/>
            <person name="Maruyama T."/>
            <person name="Minagawa J."/>
            <person name="Obokata J."/>
            <person name="Shigenobu S."/>
        </authorList>
    </citation>
    <scope>NUCLEOTIDE SEQUENCE [LARGE SCALE GENOMIC DNA]</scope>
</reference>
<sequence length="97" mass="10465">MWLLGPNNCSLLSVALDLTPPLTPPVLSTPSACPVAKLMSTRFGLNDNNQLARQVGPFGRLFRPLPYVVNLSSIRPVSDPAAGLPMSTLRSRLLPKE</sequence>
<accession>A0AAV4F134</accession>
<protein>
    <submittedName>
        <fullName evidence="1">Uncharacterized protein</fullName>
    </submittedName>
</protein>
<keyword evidence="2" id="KW-1185">Reference proteome</keyword>
<gene>
    <name evidence="1" type="ORF">ElyMa_001983400</name>
</gene>
<evidence type="ECO:0000313" key="1">
    <source>
        <dbReference type="EMBL" id="GFR66927.1"/>
    </source>
</evidence>
<comment type="caution">
    <text evidence="1">The sequence shown here is derived from an EMBL/GenBank/DDBJ whole genome shotgun (WGS) entry which is preliminary data.</text>
</comment>
<dbReference type="EMBL" id="BMAT01004036">
    <property type="protein sequence ID" value="GFR66927.1"/>
    <property type="molecule type" value="Genomic_DNA"/>
</dbReference>
<proteinExistence type="predicted"/>
<organism evidence="1 2">
    <name type="scientific">Elysia marginata</name>
    <dbReference type="NCBI Taxonomy" id="1093978"/>
    <lineage>
        <taxon>Eukaryota</taxon>
        <taxon>Metazoa</taxon>
        <taxon>Spiralia</taxon>
        <taxon>Lophotrochozoa</taxon>
        <taxon>Mollusca</taxon>
        <taxon>Gastropoda</taxon>
        <taxon>Heterobranchia</taxon>
        <taxon>Euthyneura</taxon>
        <taxon>Panpulmonata</taxon>
        <taxon>Sacoglossa</taxon>
        <taxon>Placobranchoidea</taxon>
        <taxon>Plakobranchidae</taxon>
        <taxon>Elysia</taxon>
    </lineage>
</organism>
<evidence type="ECO:0000313" key="2">
    <source>
        <dbReference type="Proteomes" id="UP000762676"/>
    </source>
</evidence>
<dbReference type="AlphaFoldDB" id="A0AAV4F134"/>
<name>A0AAV4F134_9GAST</name>
<dbReference type="Proteomes" id="UP000762676">
    <property type="component" value="Unassembled WGS sequence"/>
</dbReference>